<keyword evidence="5" id="KW-0808">Transferase</keyword>
<comment type="catalytic activity">
    <reaction evidence="10">
        <text>L-seryl-[protein] + ATP = O-phospho-L-seryl-[protein] + ADP + H(+)</text>
        <dbReference type="Rhea" id="RHEA:17989"/>
        <dbReference type="Rhea" id="RHEA-COMP:9863"/>
        <dbReference type="Rhea" id="RHEA-COMP:11604"/>
        <dbReference type="ChEBI" id="CHEBI:15378"/>
        <dbReference type="ChEBI" id="CHEBI:29999"/>
        <dbReference type="ChEBI" id="CHEBI:30616"/>
        <dbReference type="ChEBI" id="CHEBI:83421"/>
        <dbReference type="ChEBI" id="CHEBI:456216"/>
        <dbReference type="EC" id="2.7.11.1"/>
    </reaction>
</comment>
<dbReference type="STRING" id="1754192.A0A1Y1WA72"/>
<dbReference type="Gene3D" id="1.10.510.10">
    <property type="entry name" value="Transferase(Phosphotransferase) domain 1"/>
    <property type="match status" value="1"/>
</dbReference>
<protein>
    <recommendedName>
        <fullName evidence="2">non-specific serine/threonine protein kinase</fullName>
        <ecNumber evidence="2">2.7.11.1</ecNumber>
    </recommendedName>
</protein>
<dbReference type="Pfam" id="PF00069">
    <property type="entry name" value="Pkinase"/>
    <property type="match status" value="1"/>
</dbReference>
<dbReference type="PANTHER" id="PTHR45637">
    <property type="entry name" value="FLIPPASE KINASE 1-RELATED"/>
    <property type="match status" value="1"/>
</dbReference>
<dbReference type="InterPro" id="IPR000961">
    <property type="entry name" value="AGC-kinase_C"/>
</dbReference>
<dbReference type="GO" id="GO:0004674">
    <property type="term" value="F:protein serine/threonine kinase activity"/>
    <property type="evidence" value="ECO:0007669"/>
    <property type="project" value="UniProtKB-KW"/>
</dbReference>
<dbReference type="CDD" id="cd05574">
    <property type="entry name" value="STKc_phototropin_like"/>
    <property type="match status" value="1"/>
</dbReference>
<evidence type="ECO:0000256" key="2">
    <source>
        <dbReference type="ARBA" id="ARBA00012513"/>
    </source>
</evidence>
<feature type="domain" description="Protein kinase" evidence="12">
    <location>
        <begin position="493"/>
        <end position="785"/>
    </location>
</feature>
<name>A0A1Y1WA72_9FUNG</name>
<keyword evidence="7 14" id="KW-0418">Kinase</keyword>
<evidence type="ECO:0000256" key="10">
    <source>
        <dbReference type="ARBA" id="ARBA00048679"/>
    </source>
</evidence>
<dbReference type="PROSITE" id="PS50011">
    <property type="entry name" value="PROTEIN_KINASE_DOM"/>
    <property type="match status" value="1"/>
</dbReference>
<dbReference type="Proteomes" id="UP000193944">
    <property type="component" value="Unassembled WGS sequence"/>
</dbReference>
<reference evidence="14 15" key="1">
    <citation type="submission" date="2016-08" db="EMBL/GenBank/DDBJ databases">
        <title>A Parts List for Fungal Cellulosomes Revealed by Comparative Genomics.</title>
        <authorList>
            <consortium name="DOE Joint Genome Institute"/>
            <person name="Haitjema C.H."/>
            <person name="Gilmore S.P."/>
            <person name="Henske J.K."/>
            <person name="Solomon K.V."/>
            <person name="De Groot R."/>
            <person name="Kuo A."/>
            <person name="Mondo S.J."/>
            <person name="Salamov A.A."/>
            <person name="Labutti K."/>
            <person name="Zhao Z."/>
            <person name="Chiniquy J."/>
            <person name="Barry K."/>
            <person name="Brewer H.M."/>
            <person name="Purvine S.O."/>
            <person name="Wright A.T."/>
            <person name="Boxma B."/>
            <person name="Van Alen T."/>
            <person name="Hackstein J.H."/>
            <person name="Baker S.E."/>
            <person name="Grigoriev I.V."/>
            <person name="O'Malley M.A."/>
        </authorList>
    </citation>
    <scope>NUCLEOTIDE SEQUENCE [LARGE SCALE GENOMIC DNA]</scope>
    <source>
        <strain evidence="14 15">S4</strain>
    </source>
</reference>
<comment type="caution">
    <text evidence="14">The sequence shown here is derived from an EMBL/GenBank/DDBJ whole genome shotgun (WGS) entry which is preliminary data.</text>
</comment>
<reference evidence="14 15" key="2">
    <citation type="submission" date="2016-08" db="EMBL/GenBank/DDBJ databases">
        <title>Pervasive Adenine N6-methylation of Active Genes in Fungi.</title>
        <authorList>
            <consortium name="DOE Joint Genome Institute"/>
            <person name="Mondo S.J."/>
            <person name="Dannebaum R.O."/>
            <person name="Kuo R.C."/>
            <person name="Labutti K."/>
            <person name="Haridas S."/>
            <person name="Kuo A."/>
            <person name="Salamov A."/>
            <person name="Ahrendt S.R."/>
            <person name="Lipzen A."/>
            <person name="Sullivan W."/>
            <person name="Andreopoulos W.B."/>
            <person name="Clum A."/>
            <person name="Lindquist E."/>
            <person name="Daum C."/>
            <person name="Ramamoorthy G.K."/>
            <person name="Gryganskyi A."/>
            <person name="Culley D."/>
            <person name="Magnuson J.K."/>
            <person name="James T.Y."/>
            <person name="O'Malley M.A."/>
            <person name="Stajich J.E."/>
            <person name="Spatafora J.W."/>
            <person name="Visel A."/>
            <person name="Grigoriev I.V."/>
        </authorList>
    </citation>
    <scope>NUCLEOTIDE SEQUENCE [LARGE SCALE GENOMIC DNA]</scope>
    <source>
        <strain evidence="14 15">S4</strain>
    </source>
</reference>
<comment type="catalytic activity">
    <reaction evidence="9">
        <text>L-threonyl-[protein] + ATP = O-phospho-L-threonyl-[protein] + ADP + H(+)</text>
        <dbReference type="Rhea" id="RHEA:46608"/>
        <dbReference type="Rhea" id="RHEA-COMP:11060"/>
        <dbReference type="Rhea" id="RHEA-COMP:11605"/>
        <dbReference type="ChEBI" id="CHEBI:15378"/>
        <dbReference type="ChEBI" id="CHEBI:30013"/>
        <dbReference type="ChEBI" id="CHEBI:30616"/>
        <dbReference type="ChEBI" id="CHEBI:61977"/>
        <dbReference type="ChEBI" id="CHEBI:456216"/>
        <dbReference type="EC" id="2.7.11.1"/>
    </reaction>
</comment>
<sequence>MFHRKSPDINTNTREVETNNIYSLNVQDKKENNDIINNSTIIPKTKKWLLQQFNNNILPNIEKAQVKQKEKINYTQNKSDKTNSNIDINTNTDINNNDISDNVNDRIKNEEFNISDIEQKDITEPHLHFPLIYNYIKKNSNDISNEKNSNDISNEKNSNDISNEKNSNDIGIKKNSIVISNKENSNDINNKKNSNETNCLTSNDVTKCISVNSIKCVSDSSNNVFHRKINLKSNHNKSNKSNNGNKTNNINKSNIIKSNNVSKSNAISIPNINNSNNNGKKTNNVTNKAIINNNNKTNNIIKKPNINSSNNDNESNNIINLSNINGTNSNNKKNNIVSILGINNNNISSKPINNNNDRINNFKKKAVSLIEFKQPPEKIETNDFSKKAISSTELKCPLETIQENKENIFKINKSHSSQELAIVNLETQNNTTTTNNYNKKNESGKHITNFSDDKVLYNSKSQQIFNPKEKTFRRSYSSSSMRISTSEVGPNNFEKIKLLGRGDVGKVYLVRKKGTDSYYALKVLSKNEMIKRNKVKRALTEQEILASANHPFIVTLYHSFQSENNIYFCMEFCAGGEFFRALQIRKGKCLSENAAKFYAAEVTCALEYLHLLGYIYRDLKPENILLHASGHIMLTDFDLSKPSFSPGNPTIKKVSHFSFSNSSSQTQIDTKSCTANIRTNSFVGTEEYIAPEVIKGEGHTSTVDWWTLGILIYEMIYGTTPFKGTTRKETFDNIMNNEPVFPEANRYSRISNNAKSLMKKLLIKDEYKRLGVKSGASDIKAHNFFKGINWALLRNIKPPIVPKIKTSFDTSNFRNITENVSFDIENDKSLEEPPIDDPFKDFNSVTLHYNNN</sequence>
<feature type="compositionally biased region" description="Basic and acidic residues" evidence="11">
    <location>
        <begin position="146"/>
        <end position="167"/>
    </location>
</feature>
<keyword evidence="3" id="KW-0723">Serine/threonine-protein kinase</keyword>
<evidence type="ECO:0000313" key="14">
    <source>
        <dbReference type="EMBL" id="ORX70423.1"/>
    </source>
</evidence>
<evidence type="ECO:0000256" key="7">
    <source>
        <dbReference type="ARBA" id="ARBA00022777"/>
    </source>
</evidence>
<dbReference type="EC" id="2.7.11.1" evidence="2"/>
<dbReference type="SMART" id="SM00220">
    <property type="entry name" value="S_TKc"/>
    <property type="match status" value="1"/>
</dbReference>
<evidence type="ECO:0000256" key="5">
    <source>
        <dbReference type="ARBA" id="ARBA00022679"/>
    </source>
</evidence>
<feature type="region of interest" description="Disordered" evidence="11">
    <location>
        <begin position="146"/>
        <end position="168"/>
    </location>
</feature>
<evidence type="ECO:0000256" key="9">
    <source>
        <dbReference type="ARBA" id="ARBA00047899"/>
    </source>
</evidence>
<proteinExistence type="inferred from homology"/>
<dbReference type="InterPro" id="IPR000719">
    <property type="entry name" value="Prot_kinase_dom"/>
</dbReference>
<feature type="region of interest" description="Disordered" evidence="11">
    <location>
        <begin position="229"/>
        <end position="254"/>
    </location>
</feature>
<dbReference type="Gene3D" id="3.30.200.20">
    <property type="entry name" value="Phosphorylase Kinase, domain 1"/>
    <property type="match status" value="1"/>
</dbReference>
<dbReference type="OrthoDB" id="432483at2759"/>
<dbReference type="FunFam" id="3.30.200.20:FF:000524">
    <property type="entry name" value="Non-specific serine/threonine protein kinase"/>
    <property type="match status" value="1"/>
</dbReference>
<dbReference type="InterPro" id="IPR011009">
    <property type="entry name" value="Kinase-like_dom_sf"/>
</dbReference>
<comment type="similarity">
    <text evidence="1">Belongs to the protein kinase superfamily. AGC Ser/Thr protein kinase family.</text>
</comment>
<dbReference type="GO" id="GO:0005524">
    <property type="term" value="F:ATP binding"/>
    <property type="evidence" value="ECO:0007669"/>
    <property type="project" value="UniProtKB-KW"/>
</dbReference>
<evidence type="ECO:0000256" key="6">
    <source>
        <dbReference type="ARBA" id="ARBA00022741"/>
    </source>
</evidence>
<dbReference type="EMBL" id="MCFG01000408">
    <property type="protein sequence ID" value="ORX70423.1"/>
    <property type="molecule type" value="Genomic_DNA"/>
</dbReference>
<feature type="compositionally biased region" description="Basic residues" evidence="11">
    <location>
        <begin position="229"/>
        <end position="238"/>
    </location>
</feature>
<feature type="compositionally biased region" description="Low complexity" evidence="11">
    <location>
        <begin position="239"/>
        <end position="254"/>
    </location>
</feature>
<dbReference type="PROSITE" id="PS51285">
    <property type="entry name" value="AGC_KINASE_CTER"/>
    <property type="match status" value="1"/>
</dbReference>
<dbReference type="SUPFAM" id="SSF56112">
    <property type="entry name" value="Protein kinase-like (PK-like)"/>
    <property type="match status" value="1"/>
</dbReference>
<dbReference type="AlphaFoldDB" id="A0A1Y1WA72"/>
<dbReference type="InterPro" id="IPR008271">
    <property type="entry name" value="Ser/Thr_kinase_AS"/>
</dbReference>
<keyword evidence="15" id="KW-1185">Reference proteome</keyword>
<evidence type="ECO:0000313" key="15">
    <source>
        <dbReference type="Proteomes" id="UP000193944"/>
    </source>
</evidence>
<evidence type="ECO:0000259" key="13">
    <source>
        <dbReference type="PROSITE" id="PS51285"/>
    </source>
</evidence>
<evidence type="ECO:0000256" key="3">
    <source>
        <dbReference type="ARBA" id="ARBA00022527"/>
    </source>
</evidence>
<keyword evidence="6" id="KW-0547">Nucleotide-binding</keyword>
<gene>
    <name evidence="14" type="ORF">BCR32DRAFT_297351</name>
</gene>
<accession>A0A1Y1WA72</accession>
<keyword evidence="8" id="KW-0067">ATP-binding</keyword>
<evidence type="ECO:0000259" key="12">
    <source>
        <dbReference type="PROSITE" id="PS50011"/>
    </source>
</evidence>
<evidence type="ECO:0000256" key="1">
    <source>
        <dbReference type="ARBA" id="ARBA00009903"/>
    </source>
</evidence>
<organism evidence="14 15">
    <name type="scientific">Anaeromyces robustus</name>
    <dbReference type="NCBI Taxonomy" id="1754192"/>
    <lineage>
        <taxon>Eukaryota</taxon>
        <taxon>Fungi</taxon>
        <taxon>Fungi incertae sedis</taxon>
        <taxon>Chytridiomycota</taxon>
        <taxon>Chytridiomycota incertae sedis</taxon>
        <taxon>Neocallimastigomycetes</taxon>
        <taxon>Neocallimastigales</taxon>
        <taxon>Neocallimastigaceae</taxon>
        <taxon>Anaeromyces</taxon>
    </lineage>
</organism>
<dbReference type="SMART" id="SM00133">
    <property type="entry name" value="S_TK_X"/>
    <property type="match status" value="1"/>
</dbReference>
<evidence type="ECO:0000256" key="4">
    <source>
        <dbReference type="ARBA" id="ARBA00022553"/>
    </source>
</evidence>
<dbReference type="PROSITE" id="PS00108">
    <property type="entry name" value="PROTEIN_KINASE_ST"/>
    <property type="match status" value="1"/>
</dbReference>
<keyword evidence="4" id="KW-0597">Phosphoprotein</keyword>
<feature type="domain" description="AGC-kinase C-terminal" evidence="13">
    <location>
        <begin position="786"/>
        <end position="852"/>
    </location>
</feature>
<evidence type="ECO:0000256" key="8">
    <source>
        <dbReference type="ARBA" id="ARBA00022840"/>
    </source>
</evidence>
<evidence type="ECO:0000256" key="11">
    <source>
        <dbReference type="SAM" id="MobiDB-lite"/>
    </source>
</evidence>